<dbReference type="KEGG" id="azz:DEW08_29560"/>
<organism evidence="4 5">
    <name type="scientific">Azospirillum thermophilum</name>
    <dbReference type="NCBI Taxonomy" id="2202148"/>
    <lineage>
        <taxon>Bacteria</taxon>
        <taxon>Pseudomonadati</taxon>
        <taxon>Pseudomonadota</taxon>
        <taxon>Alphaproteobacteria</taxon>
        <taxon>Rhodospirillales</taxon>
        <taxon>Azospirillaceae</taxon>
        <taxon>Azospirillum</taxon>
    </lineage>
</organism>
<dbReference type="PANTHER" id="PTHR22916">
    <property type="entry name" value="GLYCOSYLTRANSFERASE"/>
    <property type="match status" value="1"/>
</dbReference>
<name>A0A2S2D076_9PROT</name>
<feature type="compositionally biased region" description="Pro residues" evidence="1">
    <location>
        <begin position="985"/>
        <end position="996"/>
    </location>
</feature>
<dbReference type="SUPFAM" id="SSF53448">
    <property type="entry name" value="Nucleotide-diphospho-sugar transferases"/>
    <property type="match status" value="1"/>
</dbReference>
<dbReference type="Pfam" id="PF00535">
    <property type="entry name" value="Glycos_transf_2"/>
    <property type="match status" value="1"/>
</dbReference>
<dbReference type="PANTHER" id="PTHR22916:SF3">
    <property type="entry name" value="UDP-GLCNAC:BETAGAL BETA-1,3-N-ACETYLGLUCOSAMINYLTRANSFERASE-LIKE PROTEIN 1"/>
    <property type="match status" value="1"/>
</dbReference>
<feature type="region of interest" description="Disordered" evidence="1">
    <location>
        <begin position="981"/>
        <end position="1033"/>
    </location>
</feature>
<dbReference type="Gene3D" id="1.10.3130.20">
    <property type="entry name" value="Phycobilisome linker domain"/>
    <property type="match status" value="1"/>
</dbReference>
<evidence type="ECO:0000313" key="4">
    <source>
        <dbReference type="EMBL" id="AWK90163.1"/>
    </source>
</evidence>
<dbReference type="Gene3D" id="3.90.550.10">
    <property type="entry name" value="Spore Coat Polysaccharide Biosynthesis Protein SpsA, Chain A"/>
    <property type="match status" value="1"/>
</dbReference>
<reference evidence="5" key="1">
    <citation type="submission" date="2018-05" db="EMBL/GenBank/DDBJ databases">
        <title>Azospirillum thermophila sp. nov., a novel isolated from hot spring.</title>
        <authorList>
            <person name="Zhao Z."/>
        </authorList>
    </citation>
    <scope>NUCLEOTIDE SEQUENCE [LARGE SCALE GENOMIC DNA]</scope>
    <source>
        <strain evidence="5">CFH 70021</strain>
        <plasmid evidence="5">unnamed4</plasmid>
    </source>
</reference>
<feature type="compositionally biased region" description="Low complexity" evidence="1">
    <location>
        <begin position="997"/>
        <end position="1013"/>
    </location>
</feature>
<dbReference type="GO" id="GO:0016758">
    <property type="term" value="F:hexosyltransferase activity"/>
    <property type="evidence" value="ECO:0007669"/>
    <property type="project" value="UniProtKB-ARBA"/>
</dbReference>
<feature type="compositionally biased region" description="Pro residues" evidence="1">
    <location>
        <begin position="1014"/>
        <end position="1030"/>
    </location>
</feature>
<dbReference type="Proteomes" id="UP000245629">
    <property type="component" value="Plasmid unnamed4"/>
</dbReference>
<feature type="domain" description="DUF4214" evidence="3">
    <location>
        <begin position="839"/>
        <end position="883"/>
    </location>
</feature>
<evidence type="ECO:0000259" key="2">
    <source>
        <dbReference type="Pfam" id="PF00535"/>
    </source>
</evidence>
<dbReference type="CDD" id="cd00761">
    <property type="entry name" value="Glyco_tranf_GTA_type"/>
    <property type="match status" value="1"/>
</dbReference>
<dbReference type="Pfam" id="PF13946">
    <property type="entry name" value="DUF4214"/>
    <property type="match status" value="3"/>
</dbReference>
<dbReference type="InterPro" id="IPR038255">
    <property type="entry name" value="PBS_linker_sf"/>
</dbReference>
<keyword evidence="5" id="KW-1185">Reference proteome</keyword>
<evidence type="ECO:0008006" key="6">
    <source>
        <dbReference type="Google" id="ProtNLM"/>
    </source>
</evidence>
<geneLocation type="plasmid" evidence="4 5">
    <name>unnamed4</name>
</geneLocation>
<feature type="domain" description="DUF4214" evidence="3">
    <location>
        <begin position="769"/>
        <end position="816"/>
    </location>
</feature>
<protein>
    <recommendedName>
        <fullName evidence="6">Glycosyltransferase 2-like domain-containing protein</fullName>
    </recommendedName>
</protein>
<evidence type="ECO:0000256" key="1">
    <source>
        <dbReference type="SAM" id="MobiDB-lite"/>
    </source>
</evidence>
<keyword evidence="4" id="KW-0614">Plasmid</keyword>
<dbReference type="OrthoDB" id="9816424at2"/>
<feature type="domain" description="Glycosyltransferase 2-like" evidence="2">
    <location>
        <begin position="1652"/>
        <end position="1780"/>
    </location>
</feature>
<sequence>MRALLLLIFVALEINSCGCAHKYVDAFGVLKMDNSSTEECKVHNIIRGAFINTAEEKCSIYESGRMVYNCINSSNVYTLDYFPIDKIDVGALASEGVVRLLDGTLDDEPPSYDFWIFNWHFITMASRIDLESIGRLPGIKFSILLEVEPGNPLRHVAIDVFDGYIALDPSTPATGKIFPFPRPLPGEPHRPAERNGIPVISSFGFGTPGKGFPLLVELVNREFDQAVVRVNIPPGTYTSSFDGIHGTAYPQYLAALCRRIAKPGIDVRFSYDFLSPDELLEWCSESDLNCFLYTRRQAGLSATTDQAILSGRPLLTGTNDTFRHIHKYIPPYPVMTLREALDTSAPSVRRLQQDWSSQSFTRTFERMLATFGIAAASGEKGDTPLQQSVRPLPVLVLSFEEAGGTSILFHETRLVDCLGRSGVYDVRLVRRDELDDFAAQDTGYRPAAVVVTGFRGDPGTLDSALPFVTGPKIILCGEAPEGGPVARGEDIFVLPRRPIIPYFTIGAARRPGPPRIWLIGFAADDSNLGEMLERISRDVGEAEVFVEAPGPVGAKLEIRLAALGWYHDPTRAVTVSVRSLPGDATAIIEEMAADSMAVFYHDPSRGEELESLACLALTTERPVVFTHAAPFPQFLGKGTCVEDVSFAEIMAMGVAAHIALYADFGEWQTFAGIDRILSQKIKVWPAMGILDSLPALEGDAFVDGAYRAVLGRIPDPAGYAHHLALLNGGMPKAELVGSLFLSPEGRERQTAIYGPIPGLDGLTALEGGAFVDGAYRAVLGRTSDPAGHAHHLALLNGGMSKAELVGSLFLSPEGQERHLQNRRPAAGTAGELPSLFGGAFVDRAYRAVLGRAPDPDGYAYHVARLKNGHSRAEMIGILFLSEEGLARQAAVHGPMAGLDELPVLEGATFIHRAYWGVLGRMSDPEGFAHHLALLDSGVSKAELVGNLFLSPEGLARQTAPDTRLPGADLLLALRDAHAPAVAEPLPSPPAEAPPSAEPSGEEAPVSEAPAPVEAAPPLPSPPPPSPPAPPIVLKDTESGRSIFVLVEASDSPQVVLPNFVLGLGQELLAQGEILRFVRWSPELKKFVLLRRDELNRLSWAPHDLRHLELHSVRDEPPVLLDAPFTPGRDWLLVPGTVRATPSVSYLFETDLIIEARRLRLGTAFVFHDADPLRRPSCAGEEAAAFELYMQALLLADVLIPASTMAENDLLGFLTQHQRADRVPLIRRIPFAADAPSPAGAAGPDAVRRLRGLLSEASDSARHPTPLYLCLDAGTPSRADVLFAQRLAHAFAVRGIGVVPAAWDCEAGRLVPAAMADLARLELVGGAGVWSEWIGPQETGAPGWVVVPRGVRGAALTGLSVYAKANGLRVAAILTDAGGASEDAGPCFEEIARFDKVLCASDGAFDAFYRFLLSWRGKLFCAEDRFKRLASANEIPERLRPGAPRRSGPGALRIHAVVEPGYAVHLGPLAMAVAEAARQATGGIALTISGVAPDTALAGALKGHAGFELRFDQDRDGAVAGRCREDADVVISLSGDGARAPAVADSLWLGVPCLVLDEGPGTAGHAPGLVLASLRDQAAVRIAILKLLDQDWRSCLAREALALPVRTWNAYARDIAVELATDRLAETLCVPERRMRRDIYAALPNLRRRPRLSICISTYKRAGWVALSLQNIFAQIGSPRSDLEVLVVDNTSPDNTPEVVKPYLDRPDFTYVRNPKNVGMLGNLAVTAQRARGEYIWILGDDDLTRAGTIDRILRILDEHPGIGLIYMNYGYSSENNPGSITDLQGFLDGYNTLEPPGPDEVAPVKHLAAKCENFFTAIYSHVYRRDHGLRSYCQDTSGRIFATMVSCVPTAYYVLHYMADEPAYWIGEPSLVVNSNVSWVDYGAMLELEHLPNCWDLAERAGCDPAEVDRRRANRLWLVEMMWRELFENDRVGNSAYVSPPRLLLRLKHLGELDKYIPNFRAIYDRARREGHPAALLPTEVLFSAFGG</sequence>
<dbReference type="InterPro" id="IPR029044">
    <property type="entry name" value="Nucleotide-diphossugar_trans"/>
</dbReference>
<feature type="domain" description="DUF4214" evidence="3">
    <location>
        <begin position="699"/>
        <end position="745"/>
    </location>
</feature>
<evidence type="ECO:0000259" key="3">
    <source>
        <dbReference type="Pfam" id="PF13946"/>
    </source>
</evidence>
<proteinExistence type="predicted"/>
<dbReference type="InterPro" id="IPR001173">
    <property type="entry name" value="Glyco_trans_2-like"/>
</dbReference>
<dbReference type="InterPro" id="IPR025282">
    <property type="entry name" value="DUF4214"/>
</dbReference>
<accession>A0A2S2D076</accession>
<dbReference type="EMBL" id="CP029359">
    <property type="protein sequence ID" value="AWK90163.1"/>
    <property type="molecule type" value="Genomic_DNA"/>
</dbReference>
<evidence type="ECO:0000313" key="5">
    <source>
        <dbReference type="Proteomes" id="UP000245629"/>
    </source>
</evidence>
<gene>
    <name evidence="4" type="ORF">DEW08_29560</name>
</gene>